<dbReference type="Gene3D" id="1.10.630.10">
    <property type="entry name" value="Cytochrome P450"/>
    <property type="match status" value="1"/>
</dbReference>
<keyword evidence="2" id="KW-0560">Oxidoreductase</keyword>
<comment type="cofactor">
    <cofactor evidence="1">
        <name>heme</name>
        <dbReference type="ChEBI" id="CHEBI:30413"/>
    </cofactor>
</comment>
<keyword evidence="1 2" id="KW-0349">Heme</keyword>
<evidence type="ECO:0000313" key="4">
    <source>
        <dbReference type="Proteomes" id="UP000217257"/>
    </source>
</evidence>
<dbReference type="KEGG" id="cfus:CYFUS_001737"/>
<keyword evidence="1 2" id="KW-0479">Metal-binding</keyword>
<proteinExistence type="inferred from homology"/>
<dbReference type="GO" id="GO:0005506">
    <property type="term" value="F:iron ion binding"/>
    <property type="evidence" value="ECO:0007669"/>
    <property type="project" value="InterPro"/>
</dbReference>
<dbReference type="PROSITE" id="PS00086">
    <property type="entry name" value="CYTOCHROME_P450"/>
    <property type="match status" value="1"/>
</dbReference>
<dbReference type="InterPro" id="IPR017972">
    <property type="entry name" value="Cyt_P450_CS"/>
</dbReference>
<dbReference type="GO" id="GO:0033781">
    <property type="term" value="F:cholesterol 24-hydroxylase activity"/>
    <property type="evidence" value="ECO:0007669"/>
    <property type="project" value="InterPro"/>
</dbReference>
<keyword evidence="1 2" id="KW-0408">Iron</keyword>
<dbReference type="GO" id="GO:0006707">
    <property type="term" value="P:cholesterol catabolic process"/>
    <property type="evidence" value="ECO:0007669"/>
    <property type="project" value="InterPro"/>
</dbReference>
<gene>
    <name evidence="3" type="ORF">CYFUS_001737</name>
</gene>
<evidence type="ECO:0000256" key="1">
    <source>
        <dbReference type="PIRSR" id="PIRSR602401-1"/>
    </source>
</evidence>
<dbReference type="Pfam" id="PF00067">
    <property type="entry name" value="p450"/>
    <property type="match status" value="1"/>
</dbReference>
<dbReference type="RefSeq" id="WP_198316510.1">
    <property type="nucleotide sequence ID" value="NZ_CP022098.1"/>
</dbReference>
<dbReference type="Proteomes" id="UP000217257">
    <property type="component" value="Chromosome"/>
</dbReference>
<evidence type="ECO:0000256" key="2">
    <source>
        <dbReference type="RuleBase" id="RU000461"/>
    </source>
</evidence>
<protein>
    <recommendedName>
        <fullName evidence="5">Cytochrome P450</fullName>
    </recommendedName>
</protein>
<feature type="binding site" description="axial binding residue" evidence="1">
    <location>
        <position position="37"/>
    </location>
    <ligand>
        <name>heme</name>
        <dbReference type="ChEBI" id="CHEBI:30413"/>
    </ligand>
    <ligandPart>
        <name>Fe</name>
        <dbReference type="ChEBI" id="CHEBI:18248"/>
    </ligandPart>
</feature>
<organism evidence="3 4">
    <name type="scientific">Cystobacter fuscus</name>
    <dbReference type="NCBI Taxonomy" id="43"/>
    <lineage>
        <taxon>Bacteria</taxon>
        <taxon>Pseudomonadati</taxon>
        <taxon>Myxococcota</taxon>
        <taxon>Myxococcia</taxon>
        <taxon>Myxococcales</taxon>
        <taxon>Cystobacterineae</taxon>
        <taxon>Archangiaceae</taxon>
        <taxon>Cystobacter</taxon>
    </lineage>
</organism>
<dbReference type="AlphaFoldDB" id="A0A250IYE8"/>
<sequence length="93" mass="10040">MKARARAEVNAVLGGRSPTAQDLPRLRYPFGAGQRLCIGNNFALMEATLVTADVLQHFRLRSVPGHLVEPEPLASLRPKGGMPMLVEPLHASA</sequence>
<evidence type="ECO:0000313" key="3">
    <source>
        <dbReference type="EMBL" id="ATB36323.1"/>
    </source>
</evidence>
<name>A0A250IYE8_9BACT</name>
<dbReference type="PANTHER" id="PTHR24293:SF0">
    <property type="entry name" value="CYP46A1 PROTEIN-RELATED"/>
    <property type="match status" value="1"/>
</dbReference>
<dbReference type="InterPro" id="IPR039983">
    <property type="entry name" value="CYP46A1"/>
</dbReference>
<accession>A0A250IYE8</accession>
<dbReference type="InterPro" id="IPR036396">
    <property type="entry name" value="Cyt_P450_sf"/>
</dbReference>
<comment type="similarity">
    <text evidence="2">Belongs to the cytochrome P450 family.</text>
</comment>
<dbReference type="PRINTS" id="PR00463">
    <property type="entry name" value="EP450I"/>
</dbReference>
<dbReference type="SUPFAM" id="SSF48264">
    <property type="entry name" value="Cytochrome P450"/>
    <property type="match status" value="1"/>
</dbReference>
<dbReference type="InterPro" id="IPR001128">
    <property type="entry name" value="Cyt_P450"/>
</dbReference>
<evidence type="ECO:0008006" key="5">
    <source>
        <dbReference type="Google" id="ProtNLM"/>
    </source>
</evidence>
<dbReference type="InterPro" id="IPR002401">
    <property type="entry name" value="Cyt_P450_E_grp-I"/>
</dbReference>
<dbReference type="EMBL" id="CP022098">
    <property type="protein sequence ID" value="ATB36323.1"/>
    <property type="molecule type" value="Genomic_DNA"/>
</dbReference>
<keyword evidence="2" id="KW-0503">Monooxygenase</keyword>
<dbReference type="PANTHER" id="PTHR24293">
    <property type="entry name" value="CYTOCHROME P450 FAMILY 46 SUBFAMILY A"/>
    <property type="match status" value="1"/>
</dbReference>
<dbReference type="GO" id="GO:0020037">
    <property type="term" value="F:heme binding"/>
    <property type="evidence" value="ECO:0007669"/>
    <property type="project" value="InterPro"/>
</dbReference>
<reference evidence="3 4" key="1">
    <citation type="submission" date="2017-06" db="EMBL/GenBank/DDBJ databases">
        <title>Sequencing and comparative analysis of myxobacterial genomes.</title>
        <authorList>
            <person name="Rupp O."/>
            <person name="Goesmann A."/>
            <person name="Sogaard-Andersen L."/>
        </authorList>
    </citation>
    <scope>NUCLEOTIDE SEQUENCE [LARGE SCALE GENOMIC DNA]</scope>
    <source>
        <strain evidence="3 4">DSM 52655</strain>
    </source>
</reference>